<dbReference type="EMBL" id="QAYG01000001">
    <property type="protein sequence ID" value="PTW63043.1"/>
    <property type="molecule type" value="Genomic_DNA"/>
</dbReference>
<reference evidence="2 3" key="1">
    <citation type="submission" date="2018-04" db="EMBL/GenBank/DDBJ databases">
        <title>Genomic Encyclopedia of Archaeal and Bacterial Type Strains, Phase II (KMG-II): from individual species to whole genera.</title>
        <authorList>
            <person name="Goeker M."/>
        </authorList>
    </citation>
    <scope>NUCLEOTIDE SEQUENCE [LARGE SCALE GENOMIC DNA]</scope>
    <source>
        <strain evidence="2 3">DSM 23382</strain>
    </source>
</reference>
<keyword evidence="3" id="KW-1185">Reference proteome</keyword>
<dbReference type="InterPro" id="IPR018550">
    <property type="entry name" value="Lipid-A_deacylase-rel"/>
</dbReference>
<dbReference type="Gene3D" id="2.40.160.20">
    <property type="match status" value="1"/>
</dbReference>
<comment type="caution">
    <text evidence="2">The sequence shown here is derived from an EMBL/GenBank/DDBJ whole genome shotgun (WGS) entry which is preliminary data.</text>
</comment>
<dbReference type="AlphaFoldDB" id="A0A2T5VH11"/>
<dbReference type="Pfam" id="PF09411">
    <property type="entry name" value="PagL"/>
    <property type="match status" value="1"/>
</dbReference>
<sequence length="193" mass="20664">MFTLTKTVFVASLLAATCAPAAIAADYYGAPPLQTRSFAPYNEVRGGVFYHDTMDRETGADINAEILLRWGALAWKTPFLDTQSMLRPHVGGNLNTAGDTSMVYAGYTLTIDLTDQLFIEGSFGGMAHNGHTEAGQGGLALGCNVMFRESASAGFRINQAWNVSAMIEHSSNNGYCSDNDGLTNVGVRLGYAF</sequence>
<gene>
    <name evidence="2" type="ORF">C8N35_1011092</name>
</gene>
<name>A0A2T5VH11_9HYPH</name>
<feature type="signal peptide" evidence="1">
    <location>
        <begin position="1"/>
        <end position="24"/>
    </location>
</feature>
<organism evidence="2 3">
    <name type="scientific">Breoghania corrubedonensis</name>
    <dbReference type="NCBI Taxonomy" id="665038"/>
    <lineage>
        <taxon>Bacteria</taxon>
        <taxon>Pseudomonadati</taxon>
        <taxon>Pseudomonadota</taxon>
        <taxon>Alphaproteobacteria</taxon>
        <taxon>Hyphomicrobiales</taxon>
        <taxon>Stappiaceae</taxon>
        <taxon>Breoghania</taxon>
    </lineage>
</organism>
<dbReference type="OrthoDB" id="8112769at2"/>
<feature type="chain" id="PRO_5015401363" evidence="1">
    <location>
        <begin position="25"/>
        <end position="193"/>
    </location>
</feature>
<protein>
    <submittedName>
        <fullName evidence="2">Lipid A 3-O-deacylase PagL</fullName>
    </submittedName>
</protein>
<evidence type="ECO:0000313" key="3">
    <source>
        <dbReference type="Proteomes" id="UP000244081"/>
    </source>
</evidence>
<dbReference type="Proteomes" id="UP000244081">
    <property type="component" value="Unassembled WGS sequence"/>
</dbReference>
<proteinExistence type="predicted"/>
<dbReference type="RefSeq" id="WP_107988528.1">
    <property type="nucleotide sequence ID" value="NZ_QAYG01000001.1"/>
</dbReference>
<accession>A0A2T5VH11</accession>
<evidence type="ECO:0000256" key="1">
    <source>
        <dbReference type="SAM" id="SignalP"/>
    </source>
</evidence>
<keyword evidence="1" id="KW-0732">Signal</keyword>
<evidence type="ECO:0000313" key="2">
    <source>
        <dbReference type="EMBL" id="PTW63043.1"/>
    </source>
</evidence>